<feature type="signal peptide" evidence="2">
    <location>
        <begin position="1"/>
        <end position="24"/>
    </location>
</feature>
<dbReference type="PROSITE" id="PS51257">
    <property type="entry name" value="PROKAR_LIPOPROTEIN"/>
    <property type="match status" value="1"/>
</dbReference>
<gene>
    <name evidence="3" type="ORF">FHR36_006450</name>
</gene>
<keyword evidence="2" id="KW-0732">Signal</keyword>
<protein>
    <submittedName>
        <fullName evidence="3">Uncharacterized protein</fullName>
    </submittedName>
</protein>
<comment type="caution">
    <text evidence="3">The sequence shown here is derived from an EMBL/GenBank/DDBJ whole genome shotgun (WGS) entry which is preliminary data.</text>
</comment>
<evidence type="ECO:0000256" key="1">
    <source>
        <dbReference type="SAM" id="MobiDB-lite"/>
    </source>
</evidence>
<feature type="region of interest" description="Disordered" evidence="1">
    <location>
        <begin position="45"/>
        <end position="85"/>
    </location>
</feature>
<reference evidence="3 4" key="1">
    <citation type="submission" date="2022-06" db="EMBL/GenBank/DDBJ databases">
        <title>Sequencing the genomes of 1000 actinobacteria strains.</title>
        <authorList>
            <person name="Klenk H.-P."/>
        </authorList>
    </citation>
    <scope>NUCLEOTIDE SEQUENCE [LARGE SCALE GENOMIC DNA]</scope>
    <source>
        <strain evidence="3 4">DSM 41656</strain>
    </source>
</reference>
<evidence type="ECO:0000313" key="4">
    <source>
        <dbReference type="Proteomes" id="UP001206483"/>
    </source>
</evidence>
<evidence type="ECO:0000256" key="2">
    <source>
        <dbReference type="SAM" id="SignalP"/>
    </source>
</evidence>
<evidence type="ECO:0000313" key="3">
    <source>
        <dbReference type="EMBL" id="MCP2313269.1"/>
    </source>
</evidence>
<dbReference type="EMBL" id="JAMZDX010000006">
    <property type="protein sequence ID" value="MCP2313269.1"/>
    <property type="molecule type" value="Genomic_DNA"/>
</dbReference>
<proteinExistence type="predicted"/>
<name>A0ABT1J754_9ACTN</name>
<feature type="chain" id="PRO_5046900307" evidence="2">
    <location>
        <begin position="25"/>
        <end position="125"/>
    </location>
</feature>
<sequence>MARLVVLGGLLVGLFLMHGSPASAVGGCHAVMGAGTSADRIGQKVHEGHEPAGGPVVKKAAGHGSAESCVSTRPRDGVPLGGPVPVLGAGEPVRGVASAEWSSGDGCRAPPGGRALLLRKCVART</sequence>
<accession>A0ABT1J754</accession>
<organism evidence="3 4">
    <name type="scientific">Kitasatospora paracochleata</name>
    <dbReference type="NCBI Taxonomy" id="58354"/>
    <lineage>
        <taxon>Bacteria</taxon>
        <taxon>Bacillati</taxon>
        <taxon>Actinomycetota</taxon>
        <taxon>Actinomycetes</taxon>
        <taxon>Kitasatosporales</taxon>
        <taxon>Streptomycetaceae</taxon>
        <taxon>Kitasatospora</taxon>
    </lineage>
</organism>
<dbReference type="Proteomes" id="UP001206483">
    <property type="component" value="Unassembled WGS sequence"/>
</dbReference>
<keyword evidence="4" id="KW-1185">Reference proteome</keyword>
<dbReference type="RefSeq" id="WP_253802936.1">
    <property type="nucleotide sequence ID" value="NZ_BAAAUB010000062.1"/>
</dbReference>